<evidence type="ECO:0000256" key="5">
    <source>
        <dbReference type="ARBA" id="ARBA00022741"/>
    </source>
</evidence>
<dbReference type="Pfam" id="PF01293">
    <property type="entry name" value="PEPCK_ATP"/>
    <property type="match status" value="1"/>
</dbReference>
<dbReference type="Gene3D" id="2.170.8.10">
    <property type="entry name" value="Phosphoenolpyruvate Carboxykinase, domain 2"/>
    <property type="match status" value="1"/>
</dbReference>
<proteinExistence type="inferred from homology"/>
<keyword evidence="10" id="KW-0464">Manganese</keyword>
<feature type="binding site" evidence="10">
    <location>
        <position position="201"/>
    </location>
    <ligand>
        <name>substrate</name>
    </ligand>
</feature>
<comment type="cofactor">
    <cofactor evidence="10">
        <name>Mn(2+)</name>
        <dbReference type="ChEBI" id="CHEBI:29035"/>
    </cofactor>
    <text evidence="10">Binds 1 Mn(2+) ion per subunit.</text>
</comment>
<dbReference type="Proteomes" id="UP000029221">
    <property type="component" value="Unassembled WGS sequence"/>
</dbReference>
<dbReference type="GO" id="GO:0004612">
    <property type="term" value="F:phosphoenolpyruvate carboxykinase (ATP) activity"/>
    <property type="evidence" value="ECO:0007669"/>
    <property type="project" value="UniProtKB-UniRule"/>
</dbReference>
<protein>
    <recommendedName>
        <fullName evidence="3 10">Phosphoenolpyruvate carboxykinase (ATP)</fullName>
        <shortName evidence="10">PCK</shortName>
        <shortName evidence="10">PEP carboxykinase</shortName>
        <shortName evidence="10">PEPCK</shortName>
        <ecNumber evidence="3 10">4.1.1.49</ecNumber>
    </recommendedName>
</protein>
<dbReference type="SUPFAM" id="SSF53795">
    <property type="entry name" value="PEP carboxykinase-like"/>
    <property type="match status" value="1"/>
</dbReference>
<dbReference type="GO" id="GO:0006094">
    <property type="term" value="P:gluconeogenesis"/>
    <property type="evidence" value="ECO:0007669"/>
    <property type="project" value="UniProtKB-UniRule"/>
</dbReference>
<dbReference type="GO" id="GO:0005524">
    <property type="term" value="F:ATP binding"/>
    <property type="evidence" value="ECO:0007669"/>
    <property type="project" value="UniProtKB-UniRule"/>
</dbReference>
<evidence type="ECO:0000256" key="4">
    <source>
        <dbReference type="ARBA" id="ARBA00022432"/>
    </source>
</evidence>
<comment type="pathway">
    <text evidence="1 10">Carbohydrate biosynthesis; gluconeogenesis.</text>
</comment>
<dbReference type="UniPathway" id="UPA00138"/>
<keyword evidence="6 10" id="KW-0210">Decarboxylase</keyword>
<evidence type="ECO:0000313" key="11">
    <source>
        <dbReference type="EMBL" id="GAK95596.1"/>
    </source>
</evidence>
<keyword evidence="7 10" id="KW-0067">ATP-binding</keyword>
<dbReference type="HAMAP" id="MF_00453">
    <property type="entry name" value="PEPCK_ATP"/>
    <property type="match status" value="1"/>
</dbReference>
<feature type="binding site" evidence="10">
    <location>
        <position position="323"/>
    </location>
    <ligand>
        <name>substrate</name>
    </ligand>
</feature>
<evidence type="ECO:0000256" key="1">
    <source>
        <dbReference type="ARBA" id="ARBA00004742"/>
    </source>
</evidence>
<dbReference type="NCBIfam" id="NF006821">
    <property type="entry name" value="PRK09344.1-3"/>
    <property type="match status" value="1"/>
</dbReference>
<feature type="binding site" evidence="10">
    <location>
        <position position="221"/>
    </location>
    <ligand>
        <name>Mn(2+)</name>
        <dbReference type="ChEBI" id="CHEBI:29035"/>
    </ligand>
</feature>
<feature type="binding site" evidence="10">
    <location>
        <position position="258"/>
    </location>
    <ligand>
        <name>Mn(2+)</name>
        <dbReference type="ChEBI" id="CHEBI:29035"/>
    </ligand>
</feature>
<evidence type="ECO:0000256" key="8">
    <source>
        <dbReference type="ARBA" id="ARBA00023239"/>
    </source>
</evidence>
<feature type="binding site" evidence="10">
    <location>
        <position position="287"/>
    </location>
    <ligand>
        <name>ATP</name>
        <dbReference type="ChEBI" id="CHEBI:30616"/>
    </ligand>
</feature>
<dbReference type="InterPro" id="IPR001272">
    <property type="entry name" value="PEP_carboxykinase_ATP"/>
</dbReference>
<evidence type="ECO:0000256" key="9">
    <source>
        <dbReference type="ARBA" id="ARBA00047371"/>
    </source>
</evidence>
<dbReference type="CDD" id="cd00484">
    <property type="entry name" value="PEPCK_ATP"/>
    <property type="match status" value="1"/>
</dbReference>
<dbReference type="NCBIfam" id="TIGR00224">
    <property type="entry name" value="pckA"/>
    <property type="match status" value="1"/>
</dbReference>
<feature type="binding site" evidence="10">
    <location>
        <position position="195"/>
    </location>
    <ligand>
        <name>substrate</name>
    </ligand>
</feature>
<dbReference type="Gene3D" id="3.40.449.10">
    <property type="entry name" value="Phosphoenolpyruvate Carboxykinase, domain 1"/>
    <property type="match status" value="1"/>
</dbReference>
<comment type="function">
    <text evidence="10">Involved in the gluconeogenesis. Catalyzes the conversion of oxaloacetate (OAA) to phosphoenolpyruvate (PEP) through direct phosphoryl transfer between the nucleoside triphosphate and OAA.</text>
</comment>
<keyword evidence="10" id="KW-0479">Metal-binding</keyword>
<dbReference type="NCBIfam" id="NF006820">
    <property type="entry name" value="PRK09344.1-2"/>
    <property type="match status" value="1"/>
</dbReference>
<keyword evidence="4 10" id="KW-0312">Gluconeogenesis</keyword>
<evidence type="ECO:0000256" key="10">
    <source>
        <dbReference type="HAMAP-Rule" id="MF_00453"/>
    </source>
</evidence>
<dbReference type="GO" id="GO:0046872">
    <property type="term" value="F:metal ion binding"/>
    <property type="evidence" value="ECO:0007669"/>
    <property type="project" value="UniProtKB-KW"/>
</dbReference>
<comment type="caution">
    <text evidence="10">Lacks conserved residue(s) required for the propagation of feature annotation.</text>
</comment>
<dbReference type="STRING" id="319236.BST91_12720"/>
<dbReference type="InterPro" id="IPR008210">
    <property type="entry name" value="PEP_carboxykinase_N"/>
</dbReference>
<dbReference type="EMBL" id="BBML01000001">
    <property type="protein sequence ID" value="GAK95596.1"/>
    <property type="molecule type" value="Genomic_DNA"/>
</dbReference>
<sequence>MGSNTLAMRTISLEKWGITDSQLHYQLAPKDLQEISVERFNGKETKNGTLAVNTGEFTGRSPKDRFIVKDDVTSDKIWWGDINIPFEPDHFDALLEKVTAYLNGKELFVRDAYACAHDDYRLNLRVINEYPWSNMFAHNMFLRPDESELDNFDPEWTVINAPGFMANPEVDHTRQHNFAILNFSRKIALIGGTGYTGEIKKGIFSALNFILPVDKNTLPMHCSANVGKDGNTAIFFGLSGTGKTTLSTDPNRALIGDDEHGWTSNNEVFNFEGGCYAKVINLDPKGEPEIYNAIKPGAILENVIFNEDGTVNFADTSITQNTRVSYPIYHIENIKQPSKGKNPKNIFFLTADAFGVLPPISKLTPGQAAYHFISGYTAKVAGTEAGVNEPQPSFSACFGAPFMPLHPTKYAEMLSAKMKETGTNVWLVNTGWTGGPYGVGHRMKLKYTRAMITAALDGSLEEANKDNYHIHSMFGVAQPRTCPNVPDEVLSPRKSWNNDEGYYKTAHKLRDYFMNNFKKFESYASEEILAGGPPAISE</sequence>
<evidence type="ECO:0000313" key="12">
    <source>
        <dbReference type="Proteomes" id="UP000029221"/>
    </source>
</evidence>
<comment type="similarity">
    <text evidence="2 10">Belongs to the phosphoenolpyruvate carboxykinase (ATP) family.</text>
</comment>
<keyword evidence="8 10" id="KW-0456">Lyase</keyword>
<dbReference type="AlphaFoldDB" id="A0A090QJ97"/>
<dbReference type="EC" id="4.1.1.49" evidence="3 10"/>
<feature type="binding site" evidence="10">
    <location>
        <position position="201"/>
    </location>
    <ligand>
        <name>Mn(2+)</name>
        <dbReference type="ChEBI" id="CHEBI:29035"/>
    </ligand>
</feature>
<gene>
    <name evidence="10" type="primary">pckA</name>
    <name evidence="11" type="ORF">JCM19294_2378</name>
</gene>
<comment type="subcellular location">
    <subcellularLocation>
        <location evidence="10">Cytoplasm</location>
    </subcellularLocation>
</comment>
<dbReference type="eggNOG" id="COG1866">
    <property type="taxonomic scope" value="Bacteria"/>
</dbReference>
<keyword evidence="5 10" id="KW-0547">Nucleotide-binding</keyword>
<feature type="binding site" evidence="10">
    <location>
        <position position="221"/>
    </location>
    <ligand>
        <name>ATP</name>
        <dbReference type="ChEBI" id="CHEBI:30616"/>
    </ligand>
</feature>
<evidence type="ECO:0000256" key="6">
    <source>
        <dbReference type="ARBA" id="ARBA00022793"/>
    </source>
</evidence>
<accession>A0A090QJ97</accession>
<feature type="binding site" evidence="10">
    <location>
        <position position="201"/>
    </location>
    <ligand>
        <name>ATP</name>
        <dbReference type="ChEBI" id="CHEBI:30616"/>
    </ligand>
</feature>
<keyword evidence="10" id="KW-0963">Cytoplasm</keyword>
<comment type="caution">
    <text evidence="11">The sequence shown here is derived from an EMBL/GenBank/DDBJ whole genome shotgun (WGS) entry which is preliminary data.</text>
</comment>
<organism evidence="11 12">
    <name type="scientific">Nonlabens tegetincola</name>
    <dbReference type="NCBI Taxonomy" id="323273"/>
    <lineage>
        <taxon>Bacteria</taxon>
        <taxon>Pseudomonadati</taxon>
        <taxon>Bacteroidota</taxon>
        <taxon>Flavobacteriia</taxon>
        <taxon>Flavobacteriales</taxon>
        <taxon>Flavobacteriaceae</taxon>
        <taxon>Nonlabens</taxon>
    </lineage>
</organism>
<dbReference type="PANTHER" id="PTHR30031">
    <property type="entry name" value="PHOSPHOENOLPYRUVATE CARBOXYKINASE ATP"/>
    <property type="match status" value="1"/>
</dbReference>
<keyword evidence="12" id="KW-1185">Reference proteome</keyword>
<name>A0A090QJ97_9FLAO</name>
<feature type="binding site" evidence="10">
    <location>
        <position position="323"/>
    </location>
    <ligand>
        <name>ATP</name>
        <dbReference type="ChEBI" id="CHEBI:30616"/>
    </ligand>
</feature>
<dbReference type="GO" id="GO:0005829">
    <property type="term" value="C:cytosol"/>
    <property type="evidence" value="ECO:0007669"/>
    <property type="project" value="TreeGrafter"/>
</dbReference>
<feature type="binding site" evidence="10">
    <location>
        <begin position="237"/>
        <end position="245"/>
    </location>
    <ligand>
        <name>ATP</name>
        <dbReference type="ChEBI" id="CHEBI:30616"/>
    </ligand>
</feature>
<dbReference type="Gene3D" id="3.90.228.20">
    <property type="match status" value="1"/>
</dbReference>
<comment type="catalytic activity">
    <reaction evidence="9 10">
        <text>oxaloacetate + ATP = phosphoenolpyruvate + ADP + CO2</text>
        <dbReference type="Rhea" id="RHEA:18617"/>
        <dbReference type="ChEBI" id="CHEBI:16452"/>
        <dbReference type="ChEBI" id="CHEBI:16526"/>
        <dbReference type="ChEBI" id="CHEBI:30616"/>
        <dbReference type="ChEBI" id="CHEBI:58702"/>
        <dbReference type="ChEBI" id="CHEBI:456216"/>
        <dbReference type="EC" id="4.1.1.49"/>
    </reaction>
</comment>
<dbReference type="PIRSF" id="PIRSF006294">
    <property type="entry name" value="PEP_crbxkin"/>
    <property type="match status" value="1"/>
</dbReference>
<dbReference type="PANTHER" id="PTHR30031:SF0">
    <property type="entry name" value="PHOSPHOENOLPYRUVATE CARBOXYKINASE (ATP)"/>
    <property type="match status" value="1"/>
</dbReference>
<dbReference type="InterPro" id="IPR013035">
    <property type="entry name" value="PEP_carboxykinase_C"/>
</dbReference>
<reference evidence="11" key="1">
    <citation type="journal article" date="2014" name="Genome Announc.">
        <title>Draft Genome Sequences of Marine Flavobacterium Nonlabens Strains NR17, NR24, NR27, NR32, NR33, and Ara13.</title>
        <authorList>
            <person name="Nakanishi M."/>
            <person name="Meirelles P."/>
            <person name="Suzuki R."/>
            <person name="Takatani N."/>
            <person name="Mino S."/>
            <person name="Suda W."/>
            <person name="Oshima K."/>
            <person name="Hattori M."/>
            <person name="Ohkuma M."/>
            <person name="Hosokawa M."/>
            <person name="Miyashita K."/>
            <person name="Thompson F.L."/>
            <person name="Niwa A."/>
            <person name="Sawabe T."/>
            <person name="Sawabe T."/>
        </authorList>
    </citation>
    <scope>NUCLEOTIDE SEQUENCE [LARGE SCALE GENOMIC DNA]</scope>
    <source>
        <strain evidence="11">JCM 19294</strain>
    </source>
</reference>
<evidence type="ECO:0000256" key="3">
    <source>
        <dbReference type="ARBA" id="ARBA00012363"/>
    </source>
</evidence>
<dbReference type="SUPFAM" id="SSF68923">
    <property type="entry name" value="PEP carboxykinase N-terminal domain"/>
    <property type="match status" value="1"/>
</dbReference>
<evidence type="ECO:0000256" key="2">
    <source>
        <dbReference type="ARBA" id="ARBA00006052"/>
    </source>
</evidence>
<evidence type="ECO:0000256" key="7">
    <source>
        <dbReference type="ARBA" id="ARBA00022840"/>
    </source>
</evidence>
<feature type="binding site" evidence="10">
    <location>
        <position position="60"/>
    </location>
    <ligand>
        <name>substrate</name>
    </ligand>
</feature>
<dbReference type="RefSeq" id="WP_042276195.1">
    <property type="nucleotide sequence ID" value="NZ_CAWUHZ010000014.1"/>
</dbReference>
<feature type="binding site" evidence="10">
    <location>
        <position position="448"/>
    </location>
    <ligand>
        <name>ATP</name>
        <dbReference type="ChEBI" id="CHEBI:30616"/>
    </ligand>
</feature>